<proteinExistence type="predicted"/>
<evidence type="ECO:0000313" key="1">
    <source>
        <dbReference type="EMBL" id="CAH2036148.1"/>
    </source>
</evidence>
<reference evidence="1 2" key="1">
    <citation type="submission" date="2022-03" db="EMBL/GenBank/DDBJ databases">
        <authorList>
            <person name="Nunn A."/>
            <person name="Chopra R."/>
            <person name="Nunn A."/>
            <person name="Contreras Garrido A."/>
        </authorList>
    </citation>
    <scope>NUCLEOTIDE SEQUENCE [LARGE SCALE GENOMIC DNA]</scope>
</reference>
<dbReference type="AlphaFoldDB" id="A0AAU9R9P2"/>
<organism evidence="1 2">
    <name type="scientific">Thlaspi arvense</name>
    <name type="common">Field penny-cress</name>
    <dbReference type="NCBI Taxonomy" id="13288"/>
    <lineage>
        <taxon>Eukaryota</taxon>
        <taxon>Viridiplantae</taxon>
        <taxon>Streptophyta</taxon>
        <taxon>Embryophyta</taxon>
        <taxon>Tracheophyta</taxon>
        <taxon>Spermatophyta</taxon>
        <taxon>Magnoliopsida</taxon>
        <taxon>eudicotyledons</taxon>
        <taxon>Gunneridae</taxon>
        <taxon>Pentapetalae</taxon>
        <taxon>rosids</taxon>
        <taxon>malvids</taxon>
        <taxon>Brassicales</taxon>
        <taxon>Brassicaceae</taxon>
        <taxon>Thlaspideae</taxon>
        <taxon>Thlaspi</taxon>
    </lineage>
</organism>
<name>A0AAU9R9P2_THLAR</name>
<sequence length="59" mass="6499">MDLGAESRKLNGINEIEVITAKTSDKAHPPCDNDFDCLFRCPMSGICDLKLHTCICDSL</sequence>
<accession>A0AAU9R9P2</accession>
<gene>
    <name evidence="1" type="ORF">TAV2_LOCUS1621</name>
</gene>
<evidence type="ECO:0000313" key="2">
    <source>
        <dbReference type="Proteomes" id="UP000836841"/>
    </source>
</evidence>
<protein>
    <submittedName>
        <fullName evidence="1">Uncharacterized protein</fullName>
    </submittedName>
</protein>
<dbReference type="EMBL" id="OU466857">
    <property type="protein sequence ID" value="CAH2036148.1"/>
    <property type="molecule type" value="Genomic_DNA"/>
</dbReference>
<keyword evidence="2" id="KW-1185">Reference proteome</keyword>
<dbReference type="Proteomes" id="UP000836841">
    <property type="component" value="Chromosome 1"/>
</dbReference>